<dbReference type="Gene3D" id="1.25.40.90">
    <property type="match status" value="1"/>
</dbReference>
<accession>A0A1Y1UGT4</accession>
<reference evidence="2 3" key="1">
    <citation type="submission" date="2017-03" db="EMBL/GenBank/DDBJ databases">
        <title>Widespread Adenine N6-methylation of Active Genes in Fungi.</title>
        <authorList>
            <consortium name="DOE Joint Genome Institute"/>
            <person name="Mondo S.J."/>
            <person name="Dannebaum R.O."/>
            <person name="Kuo R.C."/>
            <person name="Louie K.B."/>
            <person name="Bewick A.J."/>
            <person name="Labutti K."/>
            <person name="Haridas S."/>
            <person name="Kuo A."/>
            <person name="Salamov A."/>
            <person name="Ahrendt S.R."/>
            <person name="Lau R."/>
            <person name="Bowen B.P."/>
            <person name="Lipzen A."/>
            <person name="Sullivan W."/>
            <person name="Andreopoulos W.B."/>
            <person name="Clum A."/>
            <person name="Lindquist E."/>
            <person name="Daum C."/>
            <person name="Northen T.R."/>
            <person name="Ramamoorthy G."/>
            <person name="Schmitz R.J."/>
            <person name="Gryganskyi A."/>
            <person name="Culley D."/>
            <person name="Magnuson J."/>
            <person name="James T.Y."/>
            <person name="O'Malley M.A."/>
            <person name="Stajich J.E."/>
            <person name="Spatafora J.W."/>
            <person name="Visel A."/>
            <person name="Grigoriev I.V."/>
        </authorList>
    </citation>
    <scope>NUCLEOTIDE SEQUENCE [LARGE SCALE GENOMIC DNA]</scope>
    <source>
        <strain evidence="2 3">NRRL Y-17943</strain>
    </source>
</reference>
<comment type="caution">
    <text evidence="2">The sequence shown here is derived from an EMBL/GenBank/DDBJ whole genome shotgun (WGS) entry which is preliminary data.</text>
</comment>
<evidence type="ECO:0000313" key="2">
    <source>
        <dbReference type="EMBL" id="ORX37270.1"/>
    </source>
</evidence>
<dbReference type="GeneID" id="33554593"/>
<proteinExistence type="predicted"/>
<dbReference type="PROSITE" id="PS51391">
    <property type="entry name" value="CID"/>
    <property type="match status" value="1"/>
</dbReference>
<keyword evidence="3" id="KW-1185">Reference proteome</keyword>
<sequence length="242" mass="26607">MADLKEFLSLLESTVKAPRLSGSKVSLLSTQSKKLEPKSDTEFISTFLRLNKSLGKKSTSRISSLYVFDAIARANKGISGREGLMMKMEGVVDSWVNEMCEDGKGGVWTEGRDKTRKIVDIWTKSSTFPQPCLDRLSARLAVASADHSTTPTMSPPRPIMSPALPPLEEKENRGLGAHGFGQGPVLCLPSVLSSCLRGMLHRSCRVLKVNPILFIAIRVENTSLAILLTVQTHKTEGRRKRL</sequence>
<dbReference type="Proteomes" id="UP000193218">
    <property type="component" value="Unassembled WGS sequence"/>
</dbReference>
<dbReference type="STRING" id="4999.A0A1Y1UGT4"/>
<name>A0A1Y1UGT4_9TREE</name>
<dbReference type="RefSeq" id="XP_021871308.1">
    <property type="nucleotide sequence ID" value="XM_022012785.1"/>
</dbReference>
<dbReference type="AlphaFoldDB" id="A0A1Y1UGT4"/>
<evidence type="ECO:0000259" key="1">
    <source>
        <dbReference type="PROSITE" id="PS51391"/>
    </source>
</evidence>
<dbReference type="OrthoDB" id="79367at2759"/>
<feature type="domain" description="CID" evidence="1">
    <location>
        <begin position="1"/>
        <end position="144"/>
    </location>
</feature>
<organism evidence="2 3">
    <name type="scientific">Kockovaella imperatae</name>
    <dbReference type="NCBI Taxonomy" id="4999"/>
    <lineage>
        <taxon>Eukaryota</taxon>
        <taxon>Fungi</taxon>
        <taxon>Dikarya</taxon>
        <taxon>Basidiomycota</taxon>
        <taxon>Agaricomycotina</taxon>
        <taxon>Tremellomycetes</taxon>
        <taxon>Tremellales</taxon>
        <taxon>Cuniculitremaceae</taxon>
        <taxon>Kockovaella</taxon>
    </lineage>
</organism>
<gene>
    <name evidence="2" type="ORF">BD324DRAFT_437929</name>
</gene>
<evidence type="ECO:0000313" key="3">
    <source>
        <dbReference type="Proteomes" id="UP000193218"/>
    </source>
</evidence>
<dbReference type="InterPro" id="IPR006569">
    <property type="entry name" value="CID_dom"/>
</dbReference>
<dbReference type="InterPro" id="IPR008942">
    <property type="entry name" value="ENTH_VHS"/>
</dbReference>
<protein>
    <recommendedName>
        <fullName evidence="1">CID domain-containing protein</fullName>
    </recommendedName>
</protein>
<dbReference type="InParanoid" id="A0A1Y1UGT4"/>
<dbReference type="EMBL" id="NBSH01000006">
    <property type="protein sequence ID" value="ORX37270.1"/>
    <property type="molecule type" value="Genomic_DNA"/>
</dbReference>